<protein>
    <submittedName>
        <fullName evidence="2">Uncharacterized protein</fullName>
    </submittedName>
</protein>
<sequence>MVRIKKKQTATRKRKYRINETNPTNSPKQENRSSRIVTKNFEIFVTDFLADPCGLPVELRDYVLVDGSASLNETSDSCPSNNNQVLKKIFGNNESFDRVIKNSTPLLVEESSKKPGEVEHRINV</sequence>
<feature type="region of interest" description="Disordered" evidence="1">
    <location>
        <begin position="1"/>
        <end position="33"/>
    </location>
</feature>
<organism evidence="2 3">
    <name type="scientific">Adineta ricciae</name>
    <name type="common">Rotifer</name>
    <dbReference type="NCBI Taxonomy" id="249248"/>
    <lineage>
        <taxon>Eukaryota</taxon>
        <taxon>Metazoa</taxon>
        <taxon>Spiralia</taxon>
        <taxon>Gnathifera</taxon>
        <taxon>Rotifera</taxon>
        <taxon>Eurotatoria</taxon>
        <taxon>Bdelloidea</taxon>
        <taxon>Adinetida</taxon>
        <taxon>Adinetidae</taxon>
        <taxon>Adineta</taxon>
    </lineage>
</organism>
<evidence type="ECO:0000313" key="3">
    <source>
        <dbReference type="Proteomes" id="UP000663828"/>
    </source>
</evidence>
<feature type="compositionally biased region" description="Basic residues" evidence="1">
    <location>
        <begin position="1"/>
        <end position="16"/>
    </location>
</feature>
<keyword evidence="3" id="KW-1185">Reference proteome</keyword>
<accession>A0A814IDM1</accession>
<name>A0A814IDM1_ADIRI</name>
<evidence type="ECO:0000313" key="2">
    <source>
        <dbReference type="EMBL" id="CAF1021424.1"/>
    </source>
</evidence>
<dbReference type="EMBL" id="CAJNOR010000851">
    <property type="protein sequence ID" value="CAF1021424.1"/>
    <property type="molecule type" value="Genomic_DNA"/>
</dbReference>
<feature type="compositionally biased region" description="Polar residues" evidence="1">
    <location>
        <begin position="19"/>
        <end position="28"/>
    </location>
</feature>
<proteinExistence type="predicted"/>
<reference evidence="2" key="1">
    <citation type="submission" date="2021-02" db="EMBL/GenBank/DDBJ databases">
        <authorList>
            <person name="Nowell W R."/>
        </authorList>
    </citation>
    <scope>NUCLEOTIDE SEQUENCE</scope>
</reference>
<dbReference type="Proteomes" id="UP000663828">
    <property type="component" value="Unassembled WGS sequence"/>
</dbReference>
<gene>
    <name evidence="2" type="ORF">XAT740_LOCUS14254</name>
</gene>
<evidence type="ECO:0000256" key="1">
    <source>
        <dbReference type="SAM" id="MobiDB-lite"/>
    </source>
</evidence>
<dbReference type="AlphaFoldDB" id="A0A814IDM1"/>
<comment type="caution">
    <text evidence="2">The sequence shown here is derived from an EMBL/GenBank/DDBJ whole genome shotgun (WGS) entry which is preliminary data.</text>
</comment>